<keyword evidence="10" id="KW-1185">Reference proteome</keyword>
<gene>
    <name evidence="9" type="ORF">SAMN02745134_03382</name>
</gene>
<feature type="transmembrane region" description="Helical" evidence="7">
    <location>
        <begin position="68"/>
        <end position="97"/>
    </location>
</feature>
<dbReference type="PANTHER" id="PTHR43744:SF8">
    <property type="entry name" value="SN-GLYCEROL-3-PHOSPHATE TRANSPORT SYSTEM PERMEASE PROTEIN UGPE"/>
    <property type="match status" value="1"/>
</dbReference>
<feature type="domain" description="ABC transmembrane type-1" evidence="8">
    <location>
        <begin position="69"/>
        <end position="258"/>
    </location>
</feature>
<dbReference type="Proteomes" id="UP000192468">
    <property type="component" value="Unassembled WGS sequence"/>
</dbReference>
<evidence type="ECO:0000256" key="1">
    <source>
        <dbReference type="ARBA" id="ARBA00004651"/>
    </source>
</evidence>
<dbReference type="OrthoDB" id="9787837at2"/>
<evidence type="ECO:0000256" key="6">
    <source>
        <dbReference type="ARBA" id="ARBA00023136"/>
    </source>
</evidence>
<dbReference type="GO" id="GO:0055085">
    <property type="term" value="P:transmembrane transport"/>
    <property type="evidence" value="ECO:0007669"/>
    <property type="project" value="InterPro"/>
</dbReference>
<proteinExistence type="inferred from homology"/>
<keyword evidence="2 7" id="KW-0813">Transport</keyword>
<dbReference type="SUPFAM" id="SSF161098">
    <property type="entry name" value="MetI-like"/>
    <property type="match status" value="1"/>
</dbReference>
<dbReference type="GO" id="GO:0005886">
    <property type="term" value="C:plasma membrane"/>
    <property type="evidence" value="ECO:0007669"/>
    <property type="project" value="UniProtKB-SubCell"/>
</dbReference>
<comment type="similarity">
    <text evidence="7">Belongs to the binding-protein-dependent transport system permease family.</text>
</comment>
<protein>
    <submittedName>
        <fullName evidence="9">Carbohydrate ABC transporter membrane protein 2, CUT1 family (TC 3.A.1.1.-)</fullName>
    </submittedName>
</protein>
<keyword evidence="3" id="KW-1003">Cell membrane</keyword>
<sequence length="273" mass="30287">MQIKMKKISLYVANIIFGLITISPLLYALLISLMPPDQIFSFPPKLIPKSIYIQNYKDALNTAPILTFIFNSFVVSLLITIGQIVTSSMAAFVFAFFKFKGKNILFIAMLATMMIPGETTIISNYLTIGSLGWLDSYKALTVPYLSSAMGIFIMRQYYLTLPKELYEASKLDGCSNFKFFIKIVLPLSKPVAGSLGIYSFLVAWNQYLWPLLVTSKDTSRTVQIGIGMLQFAENQSFGLIMAGIVMVLLPSILIFIIGQKQLIDGMTSGAVKG</sequence>
<dbReference type="PANTHER" id="PTHR43744">
    <property type="entry name" value="ABC TRANSPORTER PERMEASE PROTEIN MG189-RELATED-RELATED"/>
    <property type="match status" value="1"/>
</dbReference>
<keyword evidence="4 7" id="KW-0812">Transmembrane</keyword>
<dbReference type="CDD" id="cd06261">
    <property type="entry name" value="TM_PBP2"/>
    <property type="match status" value="1"/>
</dbReference>
<dbReference type="Pfam" id="PF00528">
    <property type="entry name" value="BPD_transp_1"/>
    <property type="match status" value="1"/>
</dbReference>
<feature type="transmembrane region" description="Helical" evidence="7">
    <location>
        <begin position="237"/>
        <end position="258"/>
    </location>
</feature>
<evidence type="ECO:0000259" key="8">
    <source>
        <dbReference type="PROSITE" id="PS50928"/>
    </source>
</evidence>
<evidence type="ECO:0000256" key="5">
    <source>
        <dbReference type="ARBA" id="ARBA00022989"/>
    </source>
</evidence>
<evidence type="ECO:0000256" key="7">
    <source>
        <dbReference type="RuleBase" id="RU363032"/>
    </source>
</evidence>
<evidence type="ECO:0000313" key="9">
    <source>
        <dbReference type="EMBL" id="SMC28028.1"/>
    </source>
</evidence>
<dbReference type="InterPro" id="IPR035906">
    <property type="entry name" value="MetI-like_sf"/>
</dbReference>
<keyword evidence="6 7" id="KW-0472">Membrane</keyword>
<dbReference type="EMBL" id="FWXH01000021">
    <property type="protein sequence ID" value="SMC28028.1"/>
    <property type="molecule type" value="Genomic_DNA"/>
</dbReference>
<feature type="transmembrane region" description="Helical" evidence="7">
    <location>
        <begin position="104"/>
        <end position="128"/>
    </location>
</feature>
<dbReference type="STRING" id="1121291.SAMN02745134_03382"/>
<dbReference type="Gene3D" id="1.10.3720.10">
    <property type="entry name" value="MetI-like"/>
    <property type="match status" value="1"/>
</dbReference>
<evidence type="ECO:0000256" key="3">
    <source>
        <dbReference type="ARBA" id="ARBA00022475"/>
    </source>
</evidence>
<accession>A0A1W1XWY0</accession>
<feature type="transmembrane region" description="Helical" evidence="7">
    <location>
        <begin position="140"/>
        <end position="158"/>
    </location>
</feature>
<evidence type="ECO:0000256" key="2">
    <source>
        <dbReference type="ARBA" id="ARBA00022448"/>
    </source>
</evidence>
<dbReference type="AlphaFoldDB" id="A0A1W1XWY0"/>
<dbReference type="InterPro" id="IPR000515">
    <property type="entry name" value="MetI-like"/>
</dbReference>
<evidence type="ECO:0000313" key="10">
    <source>
        <dbReference type="Proteomes" id="UP000192468"/>
    </source>
</evidence>
<feature type="transmembrane region" description="Helical" evidence="7">
    <location>
        <begin position="12"/>
        <end position="34"/>
    </location>
</feature>
<name>A0A1W1XWY0_9CLOT</name>
<keyword evidence="5 7" id="KW-1133">Transmembrane helix</keyword>
<comment type="subcellular location">
    <subcellularLocation>
        <location evidence="1 7">Cell membrane</location>
        <topology evidence="1 7">Multi-pass membrane protein</topology>
    </subcellularLocation>
</comment>
<dbReference type="PROSITE" id="PS50928">
    <property type="entry name" value="ABC_TM1"/>
    <property type="match status" value="1"/>
</dbReference>
<reference evidence="9 10" key="1">
    <citation type="submission" date="2017-04" db="EMBL/GenBank/DDBJ databases">
        <authorList>
            <person name="Afonso C.L."/>
            <person name="Miller P.J."/>
            <person name="Scott M.A."/>
            <person name="Spackman E."/>
            <person name="Goraichik I."/>
            <person name="Dimitrov K.M."/>
            <person name="Suarez D.L."/>
            <person name="Swayne D.E."/>
        </authorList>
    </citation>
    <scope>NUCLEOTIDE SEQUENCE [LARGE SCALE GENOMIC DNA]</scope>
    <source>
        <strain evidence="9 10">DSM 12555</strain>
    </source>
</reference>
<organism evidence="9 10">
    <name type="scientific">Clostridium acidisoli DSM 12555</name>
    <dbReference type="NCBI Taxonomy" id="1121291"/>
    <lineage>
        <taxon>Bacteria</taxon>
        <taxon>Bacillati</taxon>
        <taxon>Bacillota</taxon>
        <taxon>Clostridia</taxon>
        <taxon>Eubacteriales</taxon>
        <taxon>Clostridiaceae</taxon>
        <taxon>Clostridium</taxon>
    </lineage>
</organism>
<dbReference type="RefSeq" id="WP_084117392.1">
    <property type="nucleotide sequence ID" value="NZ_FWXH01000021.1"/>
</dbReference>
<evidence type="ECO:0000256" key="4">
    <source>
        <dbReference type="ARBA" id="ARBA00022692"/>
    </source>
</evidence>
<feature type="transmembrane region" description="Helical" evidence="7">
    <location>
        <begin position="179"/>
        <end position="204"/>
    </location>
</feature>